<dbReference type="Pfam" id="PF01266">
    <property type="entry name" value="DAO"/>
    <property type="match status" value="1"/>
</dbReference>
<accession>W8SJJ2</accession>
<evidence type="ECO:0000313" key="3">
    <source>
        <dbReference type="EMBL" id="AHM02675.1"/>
    </source>
</evidence>
<dbReference type="Gene3D" id="3.50.50.60">
    <property type="entry name" value="FAD/NAD(P)-binding domain"/>
    <property type="match status" value="1"/>
</dbReference>
<reference evidence="3 4" key="1">
    <citation type="submission" date="2013-03" db="EMBL/GenBank/DDBJ databases">
        <authorList>
            <person name="Fiebig A."/>
            <person name="Goeker M."/>
            <person name="Klenk H.-P.P."/>
        </authorList>
    </citation>
    <scope>NUCLEOTIDE SEQUENCE [LARGE SCALE GENOMIC DNA]</scope>
    <source>
        <strain evidence="4">DSM 19469</strain>
    </source>
</reference>
<dbReference type="KEGG" id="red:roselon_00218"/>
<sequence length="437" mass="46150">MTPAMSALFRNDRPGSHAPSVYAAALPPPSLRPALQGAITADVAILGAGFTGLWAALTLARAGRRVVVLDAHRVGFGASGRNGGQVHSGYNKPLDWLEAKLGDTRARALWDLSEGAKDQLRDFCAAHAPEAAFRPGIAHGVYSAAELDETRAEADHVAARTGQTAKVMDADTFGALVKSPLYKGGILDHTGGHLNPLAYARALAREAEAAGAAIYEQSEVTGIEDGAQVVLTTAGGRVIADHAIIAGNGYLPNILPQVNARVMPINSFIAATEPLPDTWRDVLAEDIAVADSRFVVNYYRFSEDRRFLFGGRESYSIGFPADISTALVARMTRLFPQLSGMGIAHVWGGSLGITVPRLPYLARLGPRMLSAAGFSGHGVAHAGMAGRIMAEAVMGQEDGLAAFEALPIPRFPGGTALRAPILTLAMTWFSLRDRLGL</sequence>
<dbReference type="AlphaFoldDB" id="W8SJJ2"/>
<name>W8SJJ2_9RHOB</name>
<dbReference type="PANTHER" id="PTHR13847:SF281">
    <property type="entry name" value="FAD DEPENDENT OXIDOREDUCTASE DOMAIN-CONTAINING PROTEIN"/>
    <property type="match status" value="1"/>
</dbReference>
<evidence type="ECO:0000259" key="2">
    <source>
        <dbReference type="Pfam" id="PF01266"/>
    </source>
</evidence>
<dbReference type="eggNOG" id="COG0665">
    <property type="taxonomic scope" value="Bacteria"/>
</dbReference>
<dbReference type="InterPro" id="IPR006076">
    <property type="entry name" value="FAD-dep_OxRdtase"/>
</dbReference>
<dbReference type="InterPro" id="IPR036188">
    <property type="entry name" value="FAD/NAD-bd_sf"/>
</dbReference>
<keyword evidence="4" id="KW-1185">Reference proteome</keyword>
<dbReference type="STRING" id="1294273.roselon_00218"/>
<keyword evidence="1" id="KW-0560">Oxidoreductase</keyword>
<gene>
    <name evidence="3" type="ORF">roselon_00218</name>
</gene>
<dbReference type="Gene3D" id="3.30.9.10">
    <property type="entry name" value="D-Amino Acid Oxidase, subunit A, domain 2"/>
    <property type="match status" value="1"/>
</dbReference>
<evidence type="ECO:0000256" key="1">
    <source>
        <dbReference type="ARBA" id="ARBA00023002"/>
    </source>
</evidence>
<dbReference type="HOGENOM" id="CLU_007884_3_0_5"/>
<proteinExistence type="predicted"/>
<dbReference type="Proteomes" id="UP000019593">
    <property type="component" value="Chromosome"/>
</dbReference>
<dbReference type="GO" id="GO:0005737">
    <property type="term" value="C:cytoplasm"/>
    <property type="evidence" value="ECO:0007669"/>
    <property type="project" value="TreeGrafter"/>
</dbReference>
<dbReference type="PANTHER" id="PTHR13847">
    <property type="entry name" value="SARCOSINE DEHYDROGENASE-RELATED"/>
    <property type="match status" value="1"/>
</dbReference>
<dbReference type="SUPFAM" id="SSF51905">
    <property type="entry name" value="FAD/NAD(P)-binding domain"/>
    <property type="match status" value="1"/>
</dbReference>
<evidence type="ECO:0000313" key="4">
    <source>
        <dbReference type="Proteomes" id="UP000019593"/>
    </source>
</evidence>
<organism evidence="3 4">
    <name type="scientific">Roseicyclus elongatus DSM 19469</name>
    <dbReference type="NCBI Taxonomy" id="1294273"/>
    <lineage>
        <taxon>Bacteria</taxon>
        <taxon>Pseudomonadati</taxon>
        <taxon>Pseudomonadota</taxon>
        <taxon>Alphaproteobacteria</taxon>
        <taxon>Rhodobacterales</taxon>
        <taxon>Roseobacteraceae</taxon>
        <taxon>Roseicyclus</taxon>
    </lineage>
</organism>
<dbReference type="PATRIC" id="fig|1294273.3.peg.211"/>
<protein>
    <submittedName>
        <fullName evidence="3">Oxidoreductase</fullName>
    </submittedName>
</protein>
<dbReference type="EMBL" id="CP004372">
    <property type="protein sequence ID" value="AHM02675.1"/>
    <property type="molecule type" value="Genomic_DNA"/>
</dbReference>
<dbReference type="GO" id="GO:0016491">
    <property type="term" value="F:oxidoreductase activity"/>
    <property type="evidence" value="ECO:0007669"/>
    <property type="project" value="UniProtKB-KW"/>
</dbReference>
<feature type="domain" description="FAD dependent oxidoreductase" evidence="2">
    <location>
        <begin position="42"/>
        <end position="391"/>
    </location>
</feature>